<evidence type="ECO:0000256" key="4">
    <source>
        <dbReference type="ARBA" id="ARBA00022989"/>
    </source>
</evidence>
<feature type="transmembrane region" description="Helical" evidence="6">
    <location>
        <begin position="203"/>
        <end position="222"/>
    </location>
</feature>
<comment type="caution">
    <text evidence="8">The sequence shown here is derived from an EMBL/GenBank/DDBJ whole genome shotgun (WGS) entry which is preliminary data.</text>
</comment>
<dbReference type="Proteomes" id="UP000027920">
    <property type="component" value="Unassembled WGS sequence"/>
</dbReference>
<dbReference type="HOGENOM" id="CLU_001265_30_13_1"/>
<dbReference type="SUPFAM" id="SSF103473">
    <property type="entry name" value="MFS general substrate transporter"/>
    <property type="match status" value="1"/>
</dbReference>
<dbReference type="OrthoDB" id="4158877at2759"/>
<dbReference type="AlphaFoldDB" id="A0A072P765"/>
<keyword evidence="4 6" id="KW-1133">Transmembrane helix</keyword>
<dbReference type="GeneID" id="25283230"/>
<gene>
    <name evidence="8" type="ORF">A1O9_08317</name>
</gene>
<evidence type="ECO:0000256" key="3">
    <source>
        <dbReference type="ARBA" id="ARBA00022692"/>
    </source>
</evidence>
<dbReference type="Pfam" id="PF00083">
    <property type="entry name" value="Sugar_tr"/>
    <property type="match status" value="1"/>
</dbReference>
<feature type="domain" description="Major facilitator superfamily (MFS) profile" evidence="7">
    <location>
        <begin position="1"/>
        <end position="321"/>
    </location>
</feature>
<feature type="transmembrane region" description="Helical" evidence="6">
    <location>
        <begin position="170"/>
        <end position="191"/>
    </location>
</feature>
<keyword evidence="3 6" id="KW-0812">Transmembrane</keyword>
<proteinExistence type="inferred from homology"/>
<dbReference type="VEuPathDB" id="FungiDB:A1O9_08317"/>
<evidence type="ECO:0000256" key="5">
    <source>
        <dbReference type="ARBA" id="ARBA00023136"/>
    </source>
</evidence>
<keyword evidence="9" id="KW-1185">Reference proteome</keyword>
<protein>
    <recommendedName>
        <fullName evidence="7">Major facilitator superfamily (MFS) profile domain-containing protein</fullName>
    </recommendedName>
</protein>
<dbReference type="Gene3D" id="1.20.1250.20">
    <property type="entry name" value="MFS general substrate transporter like domains"/>
    <property type="match status" value="1"/>
</dbReference>
<feature type="transmembrane region" description="Helical" evidence="6">
    <location>
        <begin position="268"/>
        <end position="291"/>
    </location>
</feature>
<evidence type="ECO:0000256" key="2">
    <source>
        <dbReference type="ARBA" id="ARBA00010992"/>
    </source>
</evidence>
<keyword evidence="5 6" id="KW-0472">Membrane</keyword>
<dbReference type="InterPro" id="IPR005828">
    <property type="entry name" value="MFS_sugar_transport-like"/>
</dbReference>
<dbReference type="GO" id="GO:0005351">
    <property type="term" value="F:carbohydrate:proton symporter activity"/>
    <property type="evidence" value="ECO:0007669"/>
    <property type="project" value="TreeGrafter"/>
</dbReference>
<dbReference type="STRING" id="1182545.A0A072P765"/>
<evidence type="ECO:0000256" key="1">
    <source>
        <dbReference type="ARBA" id="ARBA00004141"/>
    </source>
</evidence>
<evidence type="ECO:0000313" key="8">
    <source>
        <dbReference type="EMBL" id="KEF55567.1"/>
    </source>
</evidence>
<dbReference type="InterPro" id="IPR036259">
    <property type="entry name" value="MFS_trans_sf"/>
</dbReference>
<dbReference type="RefSeq" id="XP_013258157.1">
    <property type="nucleotide sequence ID" value="XM_013402703.1"/>
</dbReference>
<comment type="subcellular location">
    <subcellularLocation>
        <location evidence="1">Membrane</location>
        <topology evidence="1">Multi-pass membrane protein</topology>
    </subcellularLocation>
</comment>
<feature type="transmembrane region" description="Helical" evidence="6">
    <location>
        <begin position="298"/>
        <end position="317"/>
    </location>
</feature>
<dbReference type="InterPro" id="IPR020846">
    <property type="entry name" value="MFS_dom"/>
</dbReference>
<dbReference type="GO" id="GO:0016020">
    <property type="term" value="C:membrane"/>
    <property type="evidence" value="ECO:0007669"/>
    <property type="project" value="UniProtKB-SubCell"/>
</dbReference>
<accession>A0A072P765</accession>
<sequence>MLTTVNVYQAEIAPPHLRGTLVAFQIGTLNVAGALASWVGYAWDSLSPYNALPALMLIAGCFYIHFSPRWLMSKDQHAEAQQILQRLHDDHEDPTFWENEHLQISAQIAAEHQEQVNGKWHHMFTSAKEFRRVATAVAAMTSVPANGAQTIQVYQAVFYAGLGFSTRGTLLMAGIFGICNTAGGVTNLFLIDRTGRRKLFLSGLLILSVWLGVFAACSSKYAQTGLTTWGKAGISFVMVYIYCFGATFAASPYAYATEVLPTKIRAQGMALALFAANAVMLTFSQTAPIALKKIGRKFKFVFIASNIFFFVVVFFFFPEVSGSFFADELILS</sequence>
<evidence type="ECO:0000313" key="9">
    <source>
        <dbReference type="Proteomes" id="UP000027920"/>
    </source>
</evidence>
<dbReference type="EMBL" id="AMGV01000007">
    <property type="protein sequence ID" value="KEF55567.1"/>
    <property type="molecule type" value="Genomic_DNA"/>
</dbReference>
<feature type="transmembrane region" description="Helical" evidence="6">
    <location>
        <begin position="234"/>
        <end position="256"/>
    </location>
</feature>
<comment type="similarity">
    <text evidence="2">Belongs to the major facilitator superfamily. Sugar transporter (TC 2.A.1.1) family.</text>
</comment>
<dbReference type="PROSITE" id="PS50850">
    <property type="entry name" value="MFS"/>
    <property type="match status" value="1"/>
</dbReference>
<dbReference type="PANTHER" id="PTHR48022">
    <property type="entry name" value="PLASTIDIC GLUCOSE TRANSPORTER 4"/>
    <property type="match status" value="1"/>
</dbReference>
<evidence type="ECO:0000259" key="7">
    <source>
        <dbReference type="PROSITE" id="PS50850"/>
    </source>
</evidence>
<name>A0A072P765_9EURO</name>
<feature type="transmembrane region" description="Helical" evidence="6">
    <location>
        <begin position="21"/>
        <end position="43"/>
    </location>
</feature>
<feature type="transmembrane region" description="Helical" evidence="6">
    <location>
        <begin position="49"/>
        <end position="66"/>
    </location>
</feature>
<reference evidence="8 9" key="1">
    <citation type="submission" date="2013-03" db="EMBL/GenBank/DDBJ databases">
        <title>The Genome Sequence of Exophiala aquamarina CBS 119918.</title>
        <authorList>
            <consortium name="The Broad Institute Genomics Platform"/>
            <person name="Cuomo C."/>
            <person name="de Hoog S."/>
            <person name="Gorbushina A."/>
            <person name="Walker B."/>
            <person name="Young S.K."/>
            <person name="Zeng Q."/>
            <person name="Gargeya S."/>
            <person name="Fitzgerald M."/>
            <person name="Haas B."/>
            <person name="Abouelleil A."/>
            <person name="Allen A.W."/>
            <person name="Alvarado L."/>
            <person name="Arachchi H.M."/>
            <person name="Berlin A.M."/>
            <person name="Chapman S.B."/>
            <person name="Gainer-Dewar J."/>
            <person name="Goldberg J."/>
            <person name="Griggs A."/>
            <person name="Gujja S."/>
            <person name="Hansen M."/>
            <person name="Howarth C."/>
            <person name="Imamovic A."/>
            <person name="Ireland A."/>
            <person name="Larimer J."/>
            <person name="McCowan C."/>
            <person name="Murphy C."/>
            <person name="Pearson M."/>
            <person name="Poon T.W."/>
            <person name="Priest M."/>
            <person name="Roberts A."/>
            <person name="Saif S."/>
            <person name="Shea T."/>
            <person name="Sisk P."/>
            <person name="Sykes S."/>
            <person name="Wortman J."/>
            <person name="Nusbaum C."/>
            <person name="Birren B."/>
        </authorList>
    </citation>
    <scope>NUCLEOTIDE SEQUENCE [LARGE SCALE GENOMIC DNA]</scope>
    <source>
        <strain evidence="8 9">CBS 119918</strain>
    </source>
</reference>
<dbReference type="PANTHER" id="PTHR48022:SF2">
    <property type="entry name" value="PLASTIDIC GLUCOSE TRANSPORTER 4"/>
    <property type="match status" value="1"/>
</dbReference>
<evidence type="ECO:0000256" key="6">
    <source>
        <dbReference type="SAM" id="Phobius"/>
    </source>
</evidence>
<organism evidence="8 9">
    <name type="scientific">Exophiala aquamarina CBS 119918</name>
    <dbReference type="NCBI Taxonomy" id="1182545"/>
    <lineage>
        <taxon>Eukaryota</taxon>
        <taxon>Fungi</taxon>
        <taxon>Dikarya</taxon>
        <taxon>Ascomycota</taxon>
        <taxon>Pezizomycotina</taxon>
        <taxon>Eurotiomycetes</taxon>
        <taxon>Chaetothyriomycetidae</taxon>
        <taxon>Chaetothyriales</taxon>
        <taxon>Herpotrichiellaceae</taxon>
        <taxon>Exophiala</taxon>
    </lineage>
</organism>
<dbReference type="InterPro" id="IPR050360">
    <property type="entry name" value="MFS_Sugar_Transporters"/>
</dbReference>